<comment type="similarity">
    <text evidence="2">Belongs to the isochorismate synthase family.</text>
</comment>
<evidence type="ECO:0000313" key="7">
    <source>
        <dbReference type="EMBL" id="KIH69964.1"/>
    </source>
</evidence>
<dbReference type="Gene3D" id="3.60.120.10">
    <property type="entry name" value="Anthranilate synthase"/>
    <property type="match status" value="1"/>
</dbReference>
<organism evidence="7 9">
    <name type="scientific">Salinicoccus roseus</name>
    <dbReference type="NCBI Taxonomy" id="45670"/>
    <lineage>
        <taxon>Bacteria</taxon>
        <taxon>Bacillati</taxon>
        <taxon>Bacillota</taxon>
        <taxon>Bacilli</taxon>
        <taxon>Bacillales</taxon>
        <taxon>Staphylococcaceae</taxon>
        <taxon>Salinicoccus</taxon>
    </lineage>
</organism>
<dbReference type="InterPro" id="IPR004561">
    <property type="entry name" value="IsoChor_synthase"/>
</dbReference>
<dbReference type="AlphaFoldDB" id="A0A0C2HEA0"/>
<dbReference type="EMBL" id="JABEVU030000001">
    <property type="protein sequence ID" value="MDB0581264.1"/>
    <property type="molecule type" value="Genomic_DNA"/>
</dbReference>
<evidence type="ECO:0000259" key="6">
    <source>
        <dbReference type="Pfam" id="PF00425"/>
    </source>
</evidence>
<gene>
    <name evidence="8" type="ORF">F7P68_0012095</name>
    <name evidence="7" type="ORF">SN16_10675</name>
</gene>
<dbReference type="RefSeq" id="WP_040106605.1">
    <property type="nucleotide sequence ID" value="NZ_JABEVU030000001.1"/>
</dbReference>
<dbReference type="InterPro" id="IPR005801">
    <property type="entry name" value="ADC_synthase"/>
</dbReference>
<sequence length="454" mass="52203">MNLEAYQNVLDEVRLDSDRAYLSLQLPIDGYDIDEQKIFSYFQKAQGSRYWFRSKDDRYNTVGIEYLESIKRDKYSSKALAIQKSTLYDKIQKVPLEEGMKSSLNLFGGTRFDDKDTSDEWNDFTMVEFHFPKWQFDLVNKELFYSVPLADVEMSTILGTITGELKNIAAVEAKEFEAPQINMEKDIFPEEWKSLVDHAVSVLDDTEFRKVVLARQRLLTFKSTIDPLFLLKRLNDETGTYTIYYEKGKSLFVSKSPEKLFDVQGDTLRTNAIAGSSERTGDVEKDEMQKSFLLNDEKNRYEHELVRESIVSDLEPFTDWVEFGPEPNILENRYIYHLHTPIKAELSDDSGIFELLDAIHPTPAVGGMPKDRARQYIMEEEYGTRGLYAAPIGLIHEDNESEFVVAIRSMLLHANSATLFAGCGIVKGSSSEKEFEETRVKFTPMLNVLGVENR</sequence>
<dbReference type="Proteomes" id="UP000031546">
    <property type="component" value="Unassembled WGS sequence"/>
</dbReference>
<evidence type="ECO:0000313" key="9">
    <source>
        <dbReference type="Proteomes" id="UP000031546"/>
    </source>
</evidence>
<reference evidence="7 9" key="1">
    <citation type="submission" date="2015-01" db="EMBL/GenBank/DDBJ databases">
        <title>Genome sequences of high lactate-tolerant strain Salinicoccus roseus W12 with industrial interest.</title>
        <authorList>
            <person name="Wang H."/>
            <person name="Yu B."/>
        </authorList>
    </citation>
    <scope>NUCLEOTIDE SEQUENCE [LARGE SCALE GENOMIC DNA]</scope>
    <source>
        <strain evidence="7 9">W12</strain>
    </source>
</reference>
<dbReference type="InterPro" id="IPR015890">
    <property type="entry name" value="Chorismate_C"/>
</dbReference>
<name>A0A0C2HEA0_9STAP</name>
<evidence type="ECO:0000256" key="5">
    <source>
        <dbReference type="ARBA" id="ARBA00041564"/>
    </source>
</evidence>
<dbReference type="Proteomes" id="UP000527860">
    <property type="component" value="Unassembled WGS sequence"/>
</dbReference>
<proteinExistence type="inferred from homology"/>
<evidence type="ECO:0000256" key="3">
    <source>
        <dbReference type="ARBA" id="ARBA00012824"/>
    </source>
</evidence>
<evidence type="ECO:0000256" key="4">
    <source>
        <dbReference type="ARBA" id="ARBA00023235"/>
    </source>
</evidence>
<feature type="domain" description="Chorismate-utilising enzyme C-terminal" evidence="6">
    <location>
        <begin position="190"/>
        <end position="441"/>
    </location>
</feature>
<evidence type="ECO:0000313" key="10">
    <source>
        <dbReference type="Proteomes" id="UP000527860"/>
    </source>
</evidence>
<reference evidence="10" key="2">
    <citation type="submission" date="2020-04" db="EMBL/GenBank/DDBJ databases">
        <title>Genome analysis and biological profiling of marine Cellulosimicrobium funkei MOSEL-ME6.</title>
        <authorList>
            <person name="Tanveer F."/>
            <person name="Xie Y."/>
            <person name="Shinwari Z.K."/>
        </authorList>
    </citation>
    <scope>NUCLEOTIDE SEQUENCE [LARGE SCALE GENOMIC DNA]</scope>
    <source>
        <strain evidence="10">MOSEL-ME25</strain>
    </source>
</reference>
<dbReference type="GO" id="GO:0008909">
    <property type="term" value="F:isochorismate synthase activity"/>
    <property type="evidence" value="ECO:0007669"/>
    <property type="project" value="UniProtKB-EC"/>
</dbReference>
<dbReference type="Pfam" id="PF00425">
    <property type="entry name" value="Chorismate_bind"/>
    <property type="match status" value="1"/>
</dbReference>
<accession>A0A0C2HEA0</accession>
<reference evidence="8" key="3">
    <citation type="submission" date="2020-04" db="EMBL/GenBank/DDBJ databases">
        <authorList>
            <person name="Tanveer F."/>
            <person name="Xie Y."/>
            <person name="Shinwari Z.K."/>
        </authorList>
    </citation>
    <scope>NUCLEOTIDE SEQUENCE</scope>
    <source>
        <strain evidence="8">MOSEL-ME25</strain>
    </source>
</reference>
<dbReference type="OrthoDB" id="9803598at2"/>
<reference evidence="8 10" key="4">
    <citation type="submission" date="2022-12" db="EMBL/GenBank/DDBJ databases">
        <title>Genome analysis and biological profiling of marine Salinicoccus roseus MOSEL-ME25.</title>
        <authorList>
            <person name="Mirza F.T."/>
            <person name="Xie Y."/>
            <person name="Shinwari Z.K."/>
        </authorList>
    </citation>
    <scope>NUCLEOTIDE SEQUENCE [LARGE SCALE GENOMIC DNA]</scope>
    <source>
        <strain evidence="8 10">MOSEL-ME25</strain>
    </source>
</reference>
<dbReference type="EMBL" id="JXII01000009">
    <property type="protein sequence ID" value="KIH69964.1"/>
    <property type="molecule type" value="Genomic_DNA"/>
</dbReference>
<dbReference type="PANTHER" id="PTHR42839">
    <property type="entry name" value="ISOCHORISMATE SYNTHASE ENTC"/>
    <property type="match status" value="1"/>
</dbReference>
<dbReference type="NCBIfam" id="TIGR00543">
    <property type="entry name" value="isochor_syn"/>
    <property type="match status" value="1"/>
</dbReference>
<dbReference type="STRING" id="45670.SN16_10675"/>
<evidence type="ECO:0000313" key="8">
    <source>
        <dbReference type="EMBL" id="MDB0581264.1"/>
    </source>
</evidence>
<keyword evidence="4 8" id="KW-0413">Isomerase</keyword>
<comment type="catalytic activity">
    <reaction evidence="1">
        <text>chorismate = isochorismate</text>
        <dbReference type="Rhea" id="RHEA:18985"/>
        <dbReference type="ChEBI" id="CHEBI:29748"/>
        <dbReference type="ChEBI" id="CHEBI:29780"/>
        <dbReference type="EC" id="5.4.4.2"/>
    </reaction>
</comment>
<dbReference type="SUPFAM" id="SSF56322">
    <property type="entry name" value="ADC synthase"/>
    <property type="match status" value="1"/>
</dbReference>
<evidence type="ECO:0000256" key="1">
    <source>
        <dbReference type="ARBA" id="ARBA00000799"/>
    </source>
</evidence>
<dbReference type="GeneID" id="77846016"/>
<keyword evidence="10" id="KW-1185">Reference proteome</keyword>
<evidence type="ECO:0000256" key="2">
    <source>
        <dbReference type="ARBA" id="ARBA00005297"/>
    </source>
</evidence>
<dbReference type="GO" id="GO:0009697">
    <property type="term" value="P:salicylic acid biosynthetic process"/>
    <property type="evidence" value="ECO:0007669"/>
    <property type="project" value="TreeGrafter"/>
</dbReference>
<dbReference type="PANTHER" id="PTHR42839:SF1">
    <property type="entry name" value="ISOCHORISMATE SYNTHASE MENF"/>
    <property type="match status" value="1"/>
</dbReference>
<dbReference type="EC" id="5.4.4.2" evidence="3"/>
<comment type="caution">
    <text evidence="7">The sequence shown here is derived from an EMBL/GenBank/DDBJ whole genome shotgun (WGS) entry which is preliminary data.</text>
</comment>
<protein>
    <recommendedName>
        <fullName evidence="3">isochorismate synthase</fullName>
        <ecNumber evidence="3">5.4.4.2</ecNumber>
    </recommendedName>
    <alternativeName>
        <fullName evidence="5">Isochorismate mutase</fullName>
    </alternativeName>
</protein>